<dbReference type="InterPro" id="IPR003646">
    <property type="entry name" value="SH3-like_bac-type"/>
</dbReference>
<evidence type="ECO:0000256" key="1">
    <source>
        <dbReference type="SAM" id="SignalP"/>
    </source>
</evidence>
<evidence type="ECO:0000313" key="3">
    <source>
        <dbReference type="EMBL" id="MFD2649122.1"/>
    </source>
</evidence>
<evidence type="ECO:0000259" key="2">
    <source>
        <dbReference type="Pfam" id="PF08239"/>
    </source>
</evidence>
<dbReference type="Pfam" id="PF08239">
    <property type="entry name" value="SH3_3"/>
    <property type="match status" value="2"/>
</dbReference>
<feature type="domain" description="SH3b" evidence="2">
    <location>
        <begin position="41"/>
        <end position="94"/>
    </location>
</feature>
<accession>A0ABW5QNE7</accession>
<dbReference type="PANTHER" id="PTHR34408:SF1">
    <property type="entry name" value="GLYCOSYL HYDROLASE FAMILY 19 DOMAIN-CONTAINING PROTEIN HI_1415"/>
    <property type="match status" value="1"/>
</dbReference>
<reference evidence="4" key="1">
    <citation type="journal article" date="2019" name="Int. J. Syst. Evol. Microbiol.">
        <title>The Global Catalogue of Microorganisms (GCM) 10K type strain sequencing project: providing services to taxonomists for standard genome sequencing and annotation.</title>
        <authorList>
            <consortium name="The Broad Institute Genomics Platform"/>
            <consortium name="The Broad Institute Genome Sequencing Center for Infectious Disease"/>
            <person name="Wu L."/>
            <person name="Ma J."/>
        </authorList>
    </citation>
    <scope>NUCLEOTIDE SEQUENCE [LARGE SCALE GENOMIC DNA]</scope>
    <source>
        <strain evidence="4">CCM 7427</strain>
    </source>
</reference>
<dbReference type="Proteomes" id="UP001597521">
    <property type="component" value="Unassembled WGS sequence"/>
</dbReference>
<feature type="signal peptide" evidence="1">
    <location>
        <begin position="1"/>
        <end position="24"/>
    </location>
</feature>
<feature type="domain" description="SH3b" evidence="2">
    <location>
        <begin position="110"/>
        <end position="163"/>
    </location>
</feature>
<dbReference type="RefSeq" id="WP_386834550.1">
    <property type="nucleotide sequence ID" value="NZ_JBHUNP010000001.1"/>
</dbReference>
<name>A0ABW5QNE7_9HYPH</name>
<protein>
    <submittedName>
        <fullName evidence="3">SH3 domain-containing protein</fullName>
    </submittedName>
</protein>
<organism evidence="3 4">
    <name type="scientific">Devosia albogilva</name>
    <dbReference type="NCBI Taxonomy" id="429726"/>
    <lineage>
        <taxon>Bacteria</taxon>
        <taxon>Pseudomonadati</taxon>
        <taxon>Pseudomonadota</taxon>
        <taxon>Alphaproteobacteria</taxon>
        <taxon>Hyphomicrobiales</taxon>
        <taxon>Devosiaceae</taxon>
        <taxon>Devosia</taxon>
    </lineage>
</organism>
<dbReference type="EMBL" id="JBHUNP010000001">
    <property type="protein sequence ID" value="MFD2649122.1"/>
    <property type="molecule type" value="Genomic_DNA"/>
</dbReference>
<proteinExistence type="predicted"/>
<keyword evidence="4" id="KW-1185">Reference proteome</keyword>
<dbReference type="Gene3D" id="2.30.30.40">
    <property type="entry name" value="SH3 Domains"/>
    <property type="match status" value="2"/>
</dbReference>
<gene>
    <name evidence="3" type="ORF">ACFSX5_15135</name>
</gene>
<evidence type="ECO:0000313" key="4">
    <source>
        <dbReference type="Proteomes" id="UP001597521"/>
    </source>
</evidence>
<feature type="chain" id="PRO_5045380010" evidence="1">
    <location>
        <begin position="25"/>
        <end position="165"/>
    </location>
</feature>
<sequence>MLRTLLLACAAALSLLAGAEAAFAQVVEGEEHCVVNVAATDALNLREGPSARSRIWTALPYGRCGIIVTGECKGAWCPVEDGHHSGWVNSRYISMVSPARYCVANVPAGDRLNLRAFPSANSRILTSLARNQCEIAFLPYATGNWQKVRVTGYEGWVNRRYLSGQ</sequence>
<keyword evidence="1" id="KW-0732">Signal</keyword>
<dbReference type="PANTHER" id="PTHR34408">
    <property type="entry name" value="FAMILY PROTEIN, PUTATIVE-RELATED"/>
    <property type="match status" value="1"/>
</dbReference>
<dbReference type="InterPro" id="IPR052354">
    <property type="entry name" value="Cell_Wall_Dynamics_Protein"/>
</dbReference>
<comment type="caution">
    <text evidence="3">The sequence shown here is derived from an EMBL/GenBank/DDBJ whole genome shotgun (WGS) entry which is preliminary data.</text>
</comment>